<feature type="region of interest" description="Disordered" evidence="1">
    <location>
        <begin position="717"/>
        <end position="736"/>
    </location>
</feature>
<feature type="region of interest" description="Disordered" evidence="1">
    <location>
        <begin position="345"/>
        <end position="382"/>
    </location>
</feature>
<reference evidence="3" key="1">
    <citation type="submission" date="2025-08" db="UniProtKB">
        <authorList>
            <consortium name="RefSeq"/>
        </authorList>
    </citation>
    <scope>IDENTIFICATION</scope>
</reference>
<organism evidence="2 3">
    <name type="scientific">Diaphorina citri</name>
    <name type="common">Asian citrus psyllid</name>
    <dbReference type="NCBI Taxonomy" id="121845"/>
    <lineage>
        <taxon>Eukaryota</taxon>
        <taxon>Metazoa</taxon>
        <taxon>Ecdysozoa</taxon>
        <taxon>Arthropoda</taxon>
        <taxon>Hexapoda</taxon>
        <taxon>Insecta</taxon>
        <taxon>Pterygota</taxon>
        <taxon>Neoptera</taxon>
        <taxon>Paraneoptera</taxon>
        <taxon>Hemiptera</taxon>
        <taxon>Sternorrhyncha</taxon>
        <taxon>Psylloidea</taxon>
        <taxon>Psyllidae</taxon>
        <taxon>Diaphorininae</taxon>
        <taxon>Diaphorina</taxon>
    </lineage>
</organism>
<dbReference type="AlphaFoldDB" id="A0A3Q0IRV1"/>
<dbReference type="KEGG" id="dci:103506515"/>
<dbReference type="STRING" id="121845.A0A3Q0IRV1"/>
<feature type="region of interest" description="Disordered" evidence="1">
    <location>
        <begin position="485"/>
        <end position="569"/>
    </location>
</feature>
<dbReference type="GeneID" id="103506515"/>
<keyword evidence="2" id="KW-1185">Reference proteome</keyword>
<name>A0A3Q0IRV1_DIACI</name>
<gene>
    <name evidence="3" type="primary">LOC103506515</name>
</gene>
<evidence type="ECO:0000313" key="3">
    <source>
        <dbReference type="RefSeq" id="XP_026677353.1"/>
    </source>
</evidence>
<feature type="compositionally biased region" description="Polar residues" evidence="1">
    <location>
        <begin position="124"/>
        <end position="146"/>
    </location>
</feature>
<feature type="compositionally biased region" description="Polar residues" evidence="1">
    <location>
        <begin position="554"/>
        <end position="569"/>
    </location>
</feature>
<dbReference type="PaxDb" id="121845-A0A3Q0IRV1"/>
<accession>A0A3Q0IRV1</accession>
<protein>
    <submittedName>
        <fullName evidence="3">Uncharacterized protein LOC103506515</fullName>
    </submittedName>
</protein>
<feature type="region of interest" description="Disordered" evidence="1">
    <location>
        <begin position="163"/>
        <end position="232"/>
    </location>
</feature>
<feature type="compositionally biased region" description="Polar residues" evidence="1">
    <location>
        <begin position="102"/>
        <end position="112"/>
    </location>
</feature>
<feature type="region of interest" description="Disordered" evidence="1">
    <location>
        <begin position="442"/>
        <end position="463"/>
    </location>
</feature>
<dbReference type="RefSeq" id="XP_026677353.1">
    <property type="nucleotide sequence ID" value="XM_026821552.1"/>
</dbReference>
<feature type="compositionally biased region" description="Low complexity" evidence="1">
    <location>
        <begin position="175"/>
        <end position="185"/>
    </location>
</feature>
<feature type="compositionally biased region" description="Polar residues" evidence="1">
    <location>
        <begin position="69"/>
        <end position="79"/>
    </location>
</feature>
<evidence type="ECO:0000256" key="1">
    <source>
        <dbReference type="SAM" id="MobiDB-lite"/>
    </source>
</evidence>
<feature type="region of interest" description="Disordered" evidence="1">
    <location>
        <begin position="102"/>
        <end position="146"/>
    </location>
</feature>
<feature type="compositionally biased region" description="Low complexity" evidence="1">
    <location>
        <begin position="26"/>
        <end position="38"/>
    </location>
</feature>
<feature type="compositionally biased region" description="Low complexity" evidence="1">
    <location>
        <begin position="506"/>
        <end position="518"/>
    </location>
</feature>
<sequence length="758" mass="84479">MPDISVRRFQRTYASAATSRQERSIKTTSSKTTSTSRSFNSIEDETNQSSDSTRPPSPDFIRKGKTPASPLSTFGSSATSDFSFVTTKPTQVRSSITTYFEESKTSGNSEVDNSAIIESRKFTTDNMVRNNPNPTRETSLTKSADVTSRSVAYQAHLKDLPVLQKEVPVSPPPSSVGSSMNSDSSYASVKQSNVRSSATIYEQSKSSSNVTNKQFSNPSAVKQNKFSSNSDKVKYSTDKNKLIIDARHLIRQTSVEDKVPKNVGFVTSVATTYEEHVKELQANPGVVTDASYVAIRPNKVPSIIEYFERTKTSRDYPLASVGQLGKGREPTLDYSALNEANRLSRSSSNLVTNETKRISRSSSNLASNESKRISRSSSNLERNVSTNFLRSTSDLEMNNQKYRGWENEDYYEKRKFWRSLSNEGRESSSEVRNVRFNDAKVSRSSSNLAINEKTSRSRNLTSNESKFRAAQVIWRSMRRPRSFAVSRSSSNLAINEKTSRSRNLTSNESNRVSRSSSNEAKRFSRSSSNLAINESKVSRSSSNLALNESKRLSHSASTEQSKQSRNSEVRNVTFNISNKYLENLSHNERHVEDIYAVSTKPVTRRVSNKYVEKTKSKFEDKGANTKSVNYAVYGAKNKFEDSSVSSKNISSKKRFEGSSFSTDSIYHADDYTDYGSKTQLIDSSVSTKTKIVDHSSSARFADSTQFVGSAASKHLTYKEHLDETPPRPTPALRSSSSSIYYTSSSSVPMILPRIVDAE</sequence>
<evidence type="ECO:0000313" key="2">
    <source>
        <dbReference type="Proteomes" id="UP000079169"/>
    </source>
</evidence>
<feature type="compositionally biased region" description="Polar residues" evidence="1">
    <location>
        <begin position="186"/>
        <end position="230"/>
    </location>
</feature>
<proteinExistence type="predicted"/>
<dbReference type="Proteomes" id="UP000079169">
    <property type="component" value="Unplaced"/>
</dbReference>
<feature type="region of interest" description="Disordered" evidence="1">
    <location>
        <begin position="1"/>
        <end position="79"/>
    </location>
</feature>